<evidence type="ECO:0000313" key="3">
    <source>
        <dbReference type="EMBL" id="MBP2115940.1"/>
    </source>
</evidence>
<sequence length="254" mass="28004">MKKRRLNGTRIKAILMMLMLVLLLTGCAQGTAHVTVKKDGSLDLAFSLMLDARAEKLVSGKAEELLTTRLAAAGIELKKTASGKSTEYQFHKSYASMEELKNSSSGFDIVEAKVGQTDRWLYTKYDVVAQPKLNAYSDEIIDGIGSLNVPKSLVRLLMGSFSVDFKLTIPYDLYGANNAAEQDGNTLTWHVSLADSEPIQLVVYVPDIRNIAITACVILLILAVILTWFIRKRKLKRLKAPPEGKAPTHRPGPL</sequence>
<evidence type="ECO:0008006" key="5">
    <source>
        <dbReference type="Google" id="ProtNLM"/>
    </source>
</evidence>
<keyword evidence="4" id="KW-1185">Reference proteome</keyword>
<accession>A0ABS4P0V2</accession>
<keyword evidence="1" id="KW-0812">Transmembrane</keyword>
<evidence type="ECO:0000256" key="1">
    <source>
        <dbReference type="SAM" id="Phobius"/>
    </source>
</evidence>
<reference evidence="3 4" key="1">
    <citation type="submission" date="2021-03" db="EMBL/GenBank/DDBJ databases">
        <title>Genomic Encyclopedia of Type Strains, Phase IV (KMG-IV): sequencing the most valuable type-strain genomes for metagenomic binning, comparative biology and taxonomic classification.</title>
        <authorList>
            <person name="Goeker M."/>
        </authorList>
    </citation>
    <scope>NUCLEOTIDE SEQUENCE [LARGE SCALE GENOMIC DNA]</scope>
    <source>
        <strain evidence="3 4">DSM 101953</strain>
    </source>
</reference>
<dbReference type="RefSeq" id="WP_209879113.1">
    <property type="nucleotide sequence ID" value="NZ_JAGGLV010000033.1"/>
</dbReference>
<comment type="caution">
    <text evidence="3">The sequence shown here is derived from an EMBL/GenBank/DDBJ whole genome shotgun (WGS) entry which is preliminary data.</text>
</comment>
<gene>
    <name evidence="3" type="ORF">J2Z70_006152</name>
</gene>
<organism evidence="3 4">
    <name type="scientific">Paenibacillus silagei</name>
    <dbReference type="NCBI Taxonomy" id="1670801"/>
    <lineage>
        <taxon>Bacteria</taxon>
        <taxon>Bacillati</taxon>
        <taxon>Bacillota</taxon>
        <taxon>Bacilli</taxon>
        <taxon>Bacillales</taxon>
        <taxon>Paenibacillaceae</taxon>
        <taxon>Paenibacillus</taxon>
    </lineage>
</organism>
<proteinExistence type="predicted"/>
<feature type="signal peptide" evidence="2">
    <location>
        <begin position="1"/>
        <end position="28"/>
    </location>
</feature>
<dbReference type="CDD" id="cd12087">
    <property type="entry name" value="TM_EGFR-like"/>
    <property type="match status" value="1"/>
</dbReference>
<name>A0ABS4P0V2_9BACL</name>
<dbReference type="PROSITE" id="PS51257">
    <property type="entry name" value="PROKAR_LIPOPROTEIN"/>
    <property type="match status" value="1"/>
</dbReference>
<feature type="chain" id="PRO_5046267622" description="DUF3153 domain-containing protein" evidence="2">
    <location>
        <begin position="29"/>
        <end position="254"/>
    </location>
</feature>
<feature type="transmembrane region" description="Helical" evidence="1">
    <location>
        <begin position="211"/>
        <end position="230"/>
    </location>
</feature>
<keyword evidence="2" id="KW-0732">Signal</keyword>
<dbReference type="EMBL" id="JAGGLV010000033">
    <property type="protein sequence ID" value="MBP2115940.1"/>
    <property type="molecule type" value="Genomic_DNA"/>
</dbReference>
<dbReference type="Proteomes" id="UP000773462">
    <property type="component" value="Unassembled WGS sequence"/>
</dbReference>
<evidence type="ECO:0000256" key="2">
    <source>
        <dbReference type="SAM" id="SignalP"/>
    </source>
</evidence>
<protein>
    <recommendedName>
        <fullName evidence="5">DUF3153 domain-containing protein</fullName>
    </recommendedName>
</protein>
<evidence type="ECO:0000313" key="4">
    <source>
        <dbReference type="Proteomes" id="UP000773462"/>
    </source>
</evidence>
<keyword evidence="1" id="KW-1133">Transmembrane helix</keyword>
<keyword evidence="1" id="KW-0472">Membrane</keyword>